<accession>A0A560LKL2</accession>
<dbReference type="EMBL" id="VITY01000008">
    <property type="protein sequence ID" value="TWB96038.1"/>
    <property type="molecule type" value="Genomic_DNA"/>
</dbReference>
<gene>
    <name evidence="3" type="ORF">FBZ93_10878</name>
</gene>
<feature type="signal peptide" evidence="2">
    <location>
        <begin position="1"/>
        <end position="27"/>
    </location>
</feature>
<keyword evidence="2" id="KW-0732">Signal</keyword>
<reference evidence="3 4" key="1">
    <citation type="submission" date="2019-06" db="EMBL/GenBank/DDBJ databases">
        <title>Genomic Encyclopedia of Type Strains, Phase IV (KMG-V): Genome sequencing to study the core and pangenomes of soil and plant-associated prokaryotes.</title>
        <authorList>
            <person name="Whitman W."/>
        </authorList>
    </citation>
    <scope>NUCLEOTIDE SEQUENCE [LARGE SCALE GENOMIC DNA]</scope>
    <source>
        <strain evidence="3 4">BR 10355</strain>
    </source>
</reference>
<organism evidence="3 4">
    <name type="scientific">Bradyrhizobium macuxiense</name>
    <dbReference type="NCBI Taxonomy" id="1755647"/>
    <lineage>
        <taxon>Bacteria</taxon>
        <taxon>Pseudomonadati</taxon>
        <taxon>Pseudomonadota</taxon>
        <taxon>Alphaproteobacteria</taxon>
        <taxon>Hyphomicrobiales</taxon>
        <taxon>Nitrobacteraceae</taxon>
        <taxon>Bradyrhizobium</taxon>
    </lineage>
</organism>
<dbReference type="Proteomes" id="UP000321304">
    <property type="component" value="Unassembled WGS sequence"/>
</dbReference>
<feature type="compositionally biased region" description="Polar residues" evidence="1">
    <location>
        <begin position="47"/>
        <end position="60"/>
    </location>
</feature>
<sequence length="184" mass="19678">MRFSPRLVALSTVAVLSTVLLCGPAVSQTDSAKPLPSITVEAPKQAARTSRPAQAASTGVSHRRSRTTQTSSSSARGTSPAPDSVLGRIAALEKVASNCNGGCESSLPHGKDPWVGCNESGGGQTYGPFSSTCRDNLTYKSYVDCVETKWFLGEYRNRAWWLCSSLQAAGKFKVAELKRPKRPR</sequence>
<proteinExistence type="predicted"/>
<comment type="caution">
    <text evidence="3">The sequence shown here is derived from an EMBL/GenBank/DDBJ whole genome shotgun (WGS) entry which is preliminary data.</text>
</comment>
<feature type="chain" id="PRO_5021774577" description="Phospholipase A2-like protein" evidence="2">
    <location>
        <begin position="28"/>
        <end position="184"/>
    </location>
</feature>
<evidence type="ECO:0000313" key="4">
    <source>
        <dbReference type="Proteomes" id="UP000321304"/>
    </source>
</evidence>
<evidence type="ECO:0000313" key="3">
    <source>
        <dbReference type="EMBL" id="TWB96038.1"/>
    </source>
</evidence>
<feature type="region of interest" description="Disordered" evidence="1">
    <location>
        <begin position="42"/>
        <end position="83"/>
    </location>
</feature>
<feature type="compositionally biased region" description="Low complexity" evidence="1">
    <location>
        <begin position="67"/>
        <end position="79"/>
    </location>
</feature>
<dbReference type="AlphaFoldDB" id="A0A560LKL2"/>
<evidence type="ECO:0000256" key="2">
    <source>
        <dbReference type="SAM" id="SignalP"/>
    </source>
</evidence>
<protein>
    <recommendedName>
        <fullName evidence="5">Phospholipase A2-like protein</fullName>
    </recommendedName>
</protein>
<dbReference type="OrthoDB" id="8249805at2"/>
<keyword evidence="4" id="KW-1185">Reference proteome</keyword>
<evidence type="ECO:0008006" key="5">
    <source>
        <dbReference type="Google" id="ProtNLM"/>
    </source>
</evidence>
<name>A0A560LKL2_9BRAD</name>
<evidence type="ECO:0000256" key="1">
    <source>
        <dbReference type="SAM" id="MobiDB-lite"/>
    </source>
</evidence>